<dbReference type="AlphaFoldDB" id="A0A1U7LZ68"/>
<keyword evidence="2" id="KW-1185">Reference proteome</keyword>
<name>A0A1U7LZ68_9FIRM</name>
<dbReference type="Proteomes" id="UP000187166">
    <property type="component" value="Unassembled WGS sequence"/>
</dbReference>
<dbReference type="STRING" id="1465756.BIV18_03405"/>
<proteinExistence type="predicted"/>
<reference evidence="1 2" key="1">
    <citation type="journal article" date="2016" name="Appl. Environ. Microbiol.">
        <title>Function and Phylogeny of Bacterial Butyryl Coenzyme A:Acetate Transferases and Their Diversity in the Proximal Colon of Swine.</title>
        <authorList>
            <person name="Trachsel J."/>
            <person name="Bayles D.O."/>
            <person name="Looft T."/>
            <person name="Levine U.Y."/>
            <person name="Allen H.K."/>
        </authorList>
    </citation>
    <scope>NUCLEOTIDE SEQUENCE [LARGE SCALE GENOMIC DNA]</scope>
    <source>
        <strain evidence="1 2">35-6-1</strain>
    </source>
</reference>
<accession>A0A1U7LZ68</accession>
<comment type="caution">
    <text evidence="1">The sequence shown here is derived from an EMBL/GenBank/DDBJ whole genome shotgun (WGS) entry which is preliminary data.</text>
</comment>
<protein>
    <submittedName>
        <fullName evidence="1">Uncharacterized protein</fullName>
    </submittedName>
</protein>
<organism evidence="1 2">
    <name type="scientific">Peptoniphilus porci</name>
    <dbReference type="NCBI Taxonomy" id="2652280"/>
    <lineage>
        <taxon>Bacteria</taxon>
        <taxon>Bacillati</taxon>
        <taxon>Bacillota</taxon>
        <taxon>Tissierellia</taxon>
        <taxon>Tissierellales</taxon>
        <taxon>Peptoniphilaceae</taxon>
        <taxon>Peptoniphilus</taxon>
    </lineage>
</organism>
<dbReference type="EMBL" id="MJIH01000001">
    <property type="protein sequence ID" value="OLR64648.1"/>
    <property type="molecule type" value="Genomic_DNA"/>
</dbReference>
<evidence type="ECO:0000313" key="2">
    <source>
        <dbReference type="Proteomes" id="UP000187166"/>
    </source>
</evidence>
<evidence type="ECO:0000313" key="1">
    <source>
        <dbReference type="EMBL" id="OLR64648.1"/>
    </source>
</evidence>
<gene>
    <name evidence="1" type="ORF">BIV18_03405</name>
</gene>
<sequence length="138" mass="15994">MMPYGGHNQYDAYDVYIDTEKGALVSFKKKGIEKEEISLRSFSQTRNPISKDKVIRIANEFLRKYNKGEIQEVSVETAIPNKDFFRLMDGKEETEPVIISEENLEDQIIKEVYILKNEKVEVYVDLYSGEIVGGELYL</sequence>